<feature type="transmembrane region" description="Helical" evidence="1">
    <location>
        <begin position="114"/>
        <end position="133"/>
    </location>
</feature>
<reference evidence="2 3" key="1">
    <citation type="journal article" date="2012" name="Int. J. Syst. Evol. Microbiol.">
        <title>Flammeovirga pacifica sp. nov., isolated from deep-sea sediment.</title>
        <authorList>
            <person name="Xu H."/>
            <person name="Fu Y."/>
            <person name="Yang N."/>
            <person name="Ding Z."/>
            <person name="Lai Q."/>
            <person name="Zeng R."/>
        </authorList>
    </citation>
    <scope>NUCLEOTIDE SEQUENCE [LARGE SCALE GENOMIC DNA]</scope>
    <source>
        <strain evidence="3">DSM 24597 / LMG 26175 / WPAGA1</strain>
    </source>
</reference>
<evidence type="ECO:0000256" key="1">
    <source>
        <dbReference type="SAM" id="Phobius"/>
    </source>
</evidence>
<protein>
    <recommendedName>
        <fullName evidence="4">DoxX family protein</fullName>
    </recommendedName>
</protein>
<keyword evidence="1" id="KW-0472">Membrane</keyword>
<dbReference type="EMBL" id="JRYR02000001">
    <property type="protein sequence ID" value="OHX66655.1"/>
    <property type="molecule type" value="Genomic_DNA"/>
</dbReference>
<evidence type="ECO:0000313" key="3">
    <source>
        <dbReference type="Proteomes" id="UP000179797"/>
    </source>
</evidence>
<organism evidence="2 3">
    <name type="scientific">Flammeovirga pacifica</name>
    <dbReference type="NCBI Taxonomy" id="915059"/>
    <lineage>
        <taxon>Bacteria</taxon>
        <taxon>Pseudomonadati</taxon>
        <taxon>Bacteroidota</taxon>
        <taxon>Cytophagia</taxon>
        <taxon>Cytophagales</taxon>
        <taxon>Flammeovirgaceae</taxon>
        <taxon>Flammeovirga</taxon>
    </lineage>
</organism>
<evidence type="ECO:0000313" key="2">
    <source>
        <dbReference type="EMBL" id="OHX66655.1"/>
    </source>
</evidence>
<feature type="transmembrane region" description="Helical" evidence="1">
    <location>
        <begin position="48"/>
        <end position="69"/>
    </location>
</feature>
<sequence>MMKTIEKITTAFIALFLFLPGLEKFTDKFSYNFATQIKMAQLPFPKLSFVVGQTSELVVGFLAIILLFFYNKLKPEIRQRLFYFVNIMVFPIMLVALYVHAVPEVPTEVLPFEFRPPILALLLILSASINLKVHNRNEVKA</sequence>
<dbReference type="STRING" id="915059.NH26_09930"/>
<evidence type="ECO:0008006" key="4">
    <source>
        <dbReference type="Google" id="ProtNLM"/>
    </source>
</evidence>
<keyword evidence="3" id="KW-1185">Reference proteome</keyword>
<name>A0A1S1Z0M9_FLAPC</name>
<keyword evidence="1" id="KW-1133">Transmembrane helix</keyword>
<dbReference type="Proteomes" id="UP000179797">
    <property type="component" value="Unassembled WGS sequence"/>
</dbReference>
<comment type="caution">
    <text evidence="2">The sequence shown here is derived from an EMBL/GenBank/DDBJ whole genome shotgun (WGS) entry which is preliminary data.</text>
</comment>
<keyword evidence="1" id="KW-0812">Transmembrane</keyword>
<gene>
    <name evidence="2" type="ORF">NH26_09930</name>
</gene>
<proteinExistence type="predicted"/>
<accession>A0A1S1Z0M9</accession>
<dbReference type="AlphaFoldDB" id="A0A1S1Z0M9"/>
<feature type="transmembrane region" description="Helical" evidence="1">
    <location>
        <begin position="81"/>
        <end position="102"/>
    </location>
</feature>